<dbReference type="GeneID" id="26995281"/>
<reference evidence="3" key="2">
    <citation type="journal article" date="2016" name="Mitochondrial DNA Part B Resour">
        <title>The complete chloroplast genome of Gracilariopsis lemaneiformis, an important economic red alga of the family Gracilariaceae.</title>
        <authorList>
            <person name="Zhang Y."/>
            <person name="Guo Y.-M."/>
            <person name="Li T.-J."/>
            <person name="Chen C.-H."/>
            <person name="Shen K.-N."/>
            <person name="Hsiao C.-D."/>
        </authorList>
    </citation>
    <scope>NUCLEOTIDE SEQUENCE</scope>
</reference>
<geneLocation type="chloroplast" evidence="2"/>
<keyword evidence="1" id="KW-1133">Transmembrane helix</keyword>
<dbReference type="EMBL" id="KP330491">
    <property type="protein sequence ID" value="AJO68541.1"/>
    <property type="molecule type" value="Genomic_DNA"/>
</dbReference>
<keyword evidence="2" id="KW-0150">Chloroplast</keyword>
<keyword evidence="1" id="KW-0812">Transmembrane</keyword>
<reference evidence="2" key="1">
    <citation type="submission" date="2014-12" db="EMBL/GenBank/DDBJ databases">
        <title>The complete chloroplast genome of Gracilariopsis lemaneiformis.</title>
        <authorList>
            <person name="Bi G."/>
            <person name="Du Q."/>
            <person name="Sui Z."/>
            <person name="Mao Y."/>
        </authorList>
    </citation>
    <scope>NUCLEOTIDE SEQUENCE</scope>
</reference>
<evidence type="ECO:0000313" key="3">
    <source>
        <dbReference type="EMBL" id="AML79829.1"/>
    </source>
</evidence>
<keyword evidence="2" id="KW-0934">Plastid</keyword>
<proteinExistence type="predicted"/>
<organism evidence="2">
    <name type="scientific">Gracilariopsis lemaneiformis</name>
    <name type="common">Red alga</name>
    <name type="synonym">Gracilaria lemaneiformis</name>
    <dbReference type="NCBI Taxonomy" id="2782"/>
    <lineage>
        <taxon>Eukaryota</taxon>
        <taxon>Rhodophyta</taxon>
        <taxon>Florideophyceae</taxon>
        <taxon>Rhodymeniophycidae</taxon>
        <taxon>Gracilariales</taxon>
        <taxon>Gracilariaceae</taxon>
        <taxon>Gracilariopsis</taxon>
    </lineage>
</organism>
<dbReference type="EMBL" id="KU179794">
    <property type="protein sequence ID" value="AML79829.1"/>
    <property type="molecule type" value="Genomic_DNA"/>
</dbReference>
<name>A0A0C5DGE8_GRALE</name>
<accession>A0A0C5DGE8</accession>
<protein>
    <submittedName>
        <fullName evidence="2">Uncharacterized protein</fullName>
    </submittedName>
</protein>
<gene>
    <name evidence="2" type="primary">orf7</name>
</gene>
<feature type="transmembrane region" description="Helical" evidence="1">
    <location>
        <begin position="21"/>
        <end position="40"/>
    </location>
</feature>
<dbReference type="RefSeq" id="YP_009237837.1">
    <property type="nucleotide sequence ID" value="NC_029644.1"/>
</dbReference>
<evidence type="ECO:0000313" key="2">
    <source>
        <dbReference type="EMBL" id="AJO68541.1"/>
    </source>
</evidence>
<evidence type="ECO:0000256" key="1">
    <source>
        <dbReference type="SAM" id="Phobius"/>
    </source>
</evidence>
<sequence length="101" mass="12204">MYYIYFYYICNYKAFVKVNRFSKYFLQMMIVFIIDLIAILELNVINLKALSLYYWLGFSLIHKRSFYYFCSKSSSSAYTLINVKSKSKNILRCYLIINIDN</sequence>
<keyword evidence="1" id="KW-0472">Membrane</keyword>
<dbReference type="AlphaFoldDB" id="A0A0C5DGE8"/>